<evidence type="ECO:0000256" key="1">
    <source>
        <dbReference type="SAM" id="MobiDB-lite"/>
    </source>
</evidence>
<keyword evidence="3" id="KW-1185">Reference proteome</keyword>
<gene>
    <name evidence="2" type="ORF">ILEXP_LOCUS38974</name>
</gene>
<feature type="non-terminal residue" evidence="2">
    <location>
        <position position="52"/>
    </location>
</feature>
<dbReference type="EMBL" id="CAUOFW020005304">
    <property type="protein sequence ID" value="CAK9169528.1"/>
    <property type="molecule type" value="Genomic_DNA"/>
</dbReference>
<accession>A0ABC8TQ42</accession>
<sequence length="52" mass="5533">MDVSGRSGIAGRSQTRTDAETCRRDCGRQPEVGLAKGFAVGTRGAQILDRPQ</sequence>
<reference evidence="2 3" key="1">
    <citation type="submission" date="2024-02" db="EMBL/GenBank/DDBJ databases">
        <authorList>
            <person name="Vignale AGUSTIN F."/>
            <person name="Sosa J E."/>
            <person name="Modenutti C."/>
        </authorList>
    </citation>
    <scope>NUCLEOTIDE SEQUENCE [LARGE SCALE GENOMIC DNA]</scope>
</reference>
<comment type="caution">
    <text evidence="2">The sequence shown here is derived from an EMBL/GenBank/DDBJ whole genome shotgun (WGS) entry which is preliminary data.</text>
</comment>
<dbReference type="Proteomes" id="UP001642360">
    <property type="component" value="Unassembled WGS sequence"/>
</dbReference>
<evidence type="ECO:0000313" key="3">
    <source>
        <dbReference type="Proteomes" id="UP001642360"/>
    </source>
</evidence>
<evidence type="ECO:0000313" key="2">
    <source>
        <dbReference type="EMBL" id="CAK9169528.1"/>
    </source>
</evidence>
<name>A0ABC8TQ42_9AQUA</name>
<proteinExistence type="predicted"/>
<feature type="region of interest" description="Disordered" evidence="1">
    <location>
        <begin position="1"/>
        <end position="23"/>
    </location>
</feature>
<organism evidence="2 3">
    <name type="scientific">Ilex paraguariensis</name>
    <name type="common">yerba mate</name>
    <dbReference type="NCBI Taxonomy" id="185542"/>
    <lineage>
        <taxon>Eukaryota</taxon>
        <taxon>Viridiplantae</taxon>
        <taxon>Streptophyta</taxon>
        <taxon>Embryophyta</taxon>
        <taxon>Tracheophyta</taxon>
        <taxon>Spermatophyta</taxon>
        <taxon>Magnoliopsida</taxon>
        <taxon>eudicotyledons</taxon>
        <taxon>Gunneridae</taxon>
        <taxon>Pentapetalae</taxon>
        <taxon>asterids</taxon>
        <taxon>campanulids</taxon>
        <taxon>Aquifoliales</taxon>
        <taxon>Aquifoliaceae</taxon>
        <taxon>Ilex</taxon>
    </lineage>
</organism>
<protein>
    <submittedName>
        <fullName evidence="2">Uncharacterized protein</fullName>
    </submittedName>
</protein>
<dbReference type="AlphaFoldDB" id="A0ABC8TQ42"/>